<dbReference type="OrthoDB" id="9773332at2"/>
<organism evidence="1">
    <name type="scientific">Lentimicrobium saccharophilum</name>
    <dbReference type="NCBI Taxonomy" id="1678841"/>
    <lineage>
        <taxon>Bacteria</taxon>
        <taxon>Pseudomonadati</taxon>
        <taxon>Bacteroidota</taxon>
        <taxon>Bacteroidia</taxon>
        <taxon>Bacteroidales</taxon>
        <taxon>Lentimicrobiaceae</taxon>
        <taxon>Lentimicrobium</taxon>
    </lineage>
</organism>
<dbReference type="Pfam" id="PF09674">
    <property type="entry name" value="DUF2400"/>
    <property type="match status" value="1"/>
</dbReference>
<dbReference type="NCBIfam" id="TIGR02757">
    <property type="entry name" value="TIGR02757 family protein"/>
    <property type="match status" value="1"/>
</dbReference>
<accession>A0A0S7C603</accession>
<proteinExistence type="predicted"/>
<protein>
    <submittedName>
        <fullName evidence="1">TIGR02757 family protein</fullName>
    </submittedName>
</protein>
<dbReference type="AlphaFoldDB" id="A0A0S7C603"/>
<dbReference type="InterPro" id="IPR014127">
    <property type="entry name" value="CHP02757"/>
</dbReference>
<evidence type="ECO:0000313" key="1">
    <source>
        <dbReference type="EMBL" id="GAP44531.1"/>
    </source>
</evidence>
<gene>
    <name evidence="1" type="ORF">TBC1_12339</name>
</gene>
<dbReference type="EMBL" id="DF968183">
    <property type="protein sequence ID" value="GAP44531.1"/>
    <property type="molecule type" value="Genomic_DNA"/>
</dbReference>
<dbReference type="PATRIC" id="fig|1678841.3.peg.3038"/>
<name>A0A0S7C603_9BACT</name>
<sequence length="256" mass="29070">MNTKELKSLLDAKAEYYNRVDFIHADPISIPHAFTDRADIEIAGFLVATIAWGQRVSIVRNGFRLMELMDNAPYDFVMNAGPADLKQISAFVHRTFNADDSLFFIASLKNIYRLHGGLEQAFAAGLRSGDQNVYNSLLRFRELFLETPHLPRSEKHLANPASGSTAKRLNMFLRWMVRHDAKGVDFGLWKLISPAQLCCPLDLHVGNVARRLGIMRRAQNDWKAVEEIDQVLRSFDPVDPVKYDFALFSMGISEKL</sequence>
<evidence type="ECO:0000313" key="2">
    <source>
        <dbReference type="Proteomes" id="UP000053091"/>
    </source>
</evidence>
<dbReference type="STRING" id="1678841.TBC1_12339"/>
<reference evidence="1" key="1">
    <citation type="journal article" date="2015" name="Genome Announc.">
        <title>Draft Genome Sequence of Bacteroidales Strain TBC1, a Novel Isolate from a Methanogenic Wastewater Treatment System.</title>
        <authorList>
            <person name="Tourlousse D.M."/>
            <person name="Matsuura N."/>
            <person name="Sun L."/>
            <person name="Toyonaga M."/>
            <person name="Kuroda K."/>
            <person name="Ohashi A."/>
            <person name="Cruz R."/>
            <person name="Yamaguchi T."/>
            <person name="Sekiguchi Y."/>
        </authorList>
    </citation>
    <scope>NUCLEOTIDE SEQUENCE [LARGE SCALE GENOMIC DNA]</scope>
    <source>
        <strain evidence="1">TBC1</strain>
    </source>
</reference>
<keyword evidence="2" id="KW-1185">Reference proteome</keyword>
<dbReference type="Proteomes" id="UP000053091">
    <property type="component" value="Unassembled WGS sequence"/>
</dbReference>
<dbReference type="RefSeq" id="WP_062043985.1">
    <property type="nucleotide sequence ID" value="NZ_DF968183.1"/>
</dbReference>